<dbReference type="EMBL" id="CDMZ01000753">
    <property type="protein sequence ID" value="CEM20836.1"/>
    <property type="molecule type" value="Genomic_DNA"/>
</dbReference>
<feature type="region of interest" description="Disordered" evidence="1">
    <location>
        <begin position="144"/>
        <end position="168"/>
    </location>
</feature>
<accession>A0A0G4FZM4</accession>
<gene>
    <name evidence="2" type="ORF">Cvel_19479</name>
</gene>
<organism evidence="2">
    <name type="scientific">Chromera velia CCMP2878</name>
    <dbReference type="NCBI Taxonomy" id="1169474"/>
    <lineage>
        <taxon>Eukaryota</taxon>
        <taxon>Sar</taxon>
        <taxon>Alveolata</taxon>
        <taxon>Colpodellida</taxon>
        <taxon>Chromeraceae</taxon>
        <taxon>Chromera</taxon>
    </lineage>
</organism>
<evidence type="ECO:0008006" key="3">
    <source>
        <dbReference type="Google" id="ProtNLM"/>
    </source>
</evidence>
<dbReference type="VEuPathDB" id="CryptoDB:Cvel_19479"/>
<proteinExistence type="predicted"/>
<evidence type="ECO:0000313" key="2">
    <source>
        <dbReference type="EMBL" id="CEM20836.1"/>
    </source>
</evidence>
<name>A0A0G4FZM4_9ALVE</name>
<protein>
    <recommendedName>
        <fullName evidence="3">T4 RNA ligase 1-like N-terminal domain-containing protein</fullName>
    </recommendedName>
</protein>
<dbReference type="AlphaFoldDB" id="A0A0G4FZM4"/>
<reference evidence="2" key="1">
    <citation type="submission" date="2014-11" db="EMBL/GenBank/DDBJ databases">
        <authorList>
            <person name="Otto D Thomas"/>
            <person name="Naeem Raeece"/>
        </authorList>
    </citation>
    <scope>NUCLEOTIDE SEQUENCE</scope>
</reference>
<sequence>MKVQKCLKLAGCKTAQDARDFLQMAPYRVRVSEKGGLISLMYDRFRSDLSNEVVRQSRGLVLEDGSFRPVSYAFDRFYVPRDRKPWRDSEPLVIEEKPDGVLIKVSTATDGDLLVSTNGTIDAHDAPVLPFSIRRGLRELRGKSVDDKMGDSQACRPPEDSCDKQTTQAPHSTSFFDFFEDLGGLKLPYRKNHTYVFELLHPLNPTVVPFGRSESPSCCSEGTRKGKGEEQGMLVHLATRQMWGLYEETDFRFSAESLEPKGDLLVALGENTKAVRKIPIARVRVPLTWTQPAASGTAYRRAFSASQRMPWYVEGFVGMRRPGKGRVDRQRIKLKSPAFVAAQELMTADSDMEVRAEDLLSVCWTLGENPREILSEMCGGGGDLEGNLRVGGEGTEFGGVPLGREESSALFWNLSAEEQIKRLTFRLSPKRIEMMEHWNKITSRGLEKLVQAVRQALSSARGAPSERARHRVFDTALKSSVILPPSRSNDGEGVMKDSCDRKRERWAAKESQEPPLLTACRGFLGCPAEVLSEAALRSEIKRCAVSSHDILKSWRSLGGLL</sequence>
<evidence type="ECO:0000256" key="1">
    <source>
        <dbReference type="SAM" id="MobiDB-lite"/>
    </source>
</evidence>